<name>A0A7X9ZSQ8_9SPHN</name>
<evidence type="ECO:0000313" key="2">
    <source>
        <dbReference type="Proteomes" id="UP000519023"/>
    </source>
</evidence>
<proteinExistence type="predicted"/>
<evidence type="ECO:0000313" key="1">
    <source>
        <dbReference type="EMBL" id="NML11305.1"/>
    </source>
</evidence>
<protein>
    <submittedName>
        <fullName evidence="1">Uncharacterized protein</fullName>
    </submittedName>
</protein>
<accession>A0A7X9ZSQ8</accession>
<dbReference type="AlphaFoldDB" id="A0A7X9ZSQ8"/>
<reference evidence="1 2" key="1">
    <citation type="submission" date="2020-04" db="EMBL/GenBank/DDBJ databases">
        <title>Sphingobium sp. AR-3-1 isolated from Arctic soil.</title>
        <authorList>
            <person name="Dahal R.H."/>
            <person name="Chaudhary D.K."/>
        </authorList>
    </citation>
    <scope>NUCLEOTIDE SEQUENCE [LARGE SCALE GENOMIC DNA]</scope>
    <source>
        <strain evidence="1 2">AR-3-1</strain>
    </source>
</reference>
<gene>
    <name evidence="1" type="ORF">HHL08_14310</name>
</gene>
<dbReference type="Proteomes" id="UP000519023">
    <property type="component" value="Unassembled WGS sequence"/>
</dbReference>
<organism evidence="1 2">
    <name type="scientific">Sphingobium psychrophilum</name>
    <dbReference type="NCBI Taxonomy" id="2728834"/>
    <lineage>
        <taxon>Bacteria</taxon>
        <taxon>Pseudomonadati</taxon>
        <taxon>Pseudomonadota</taxon>
        <taxon>Alphaproteobacteria</taxon>
        <taxon>Sphingomonadales</taxon>
        <taxon>Sphingomonadaceae</taxon>
        <taxon>Sphingobium</taxon>
    </lineage>
</organism>
<keyword evidence="2" id="KW-1185">Reference proteome</keyword>
<sequence>MGRDTLAMPLYDYTAALHHFNKANAADEEDEVPLSDDDFDEMMVAMAGQSGGLH</sequence>
<comment type="caution">
    <text evidence="1">The sequence shown here is derived from an EMBL/GenBank/DDBJ whole genome shotgun (WGS) entry which is preliminary data.</text>
</comment>
<dbReference type="RefSeq" id="WP_169573821.1">
    <property type="nucleotide sequence ID" value="NZ_JABBFV010000009.1"/>
</dbReference>
<dbReference type="EMBL" id="JABBFV010000009">
    <property type="protein sequence ID" value="NML11305.1"/>
    <property type="molecule type" value="Genomic_DNA"/>
</dbReference>